<keyword evidence="1" id="KW-0472">Membrane</keyword>
<comment type="caution">
    <text evidence="2">The sequence shown here is derived from an EMBL/GenBank/DDBJ whole genome shotgun (WGS) entry which is preliminary data.</text>
</comment>
<proteinExistence type="predicted"/>
<keyword evidence="2" id="KW-0378">Hydrolase</keyword>
<dbReference type="InterPro" id="IPR034122">
    <property type="entry name" value="Retropepsin-like_bacterial"/>
</dbReference>
<organism evidence="2 3">
    <name type="scientific">Roseibium hamelinense</name>
    <dbReference type="NCBI Taxonomy" id="150831"/>
    <lineage>
        <taxon>Bacteria</taxon>
        <taxon>Pseudomonadati</taxon>
        <taxon>Pseudomonadota</taxon>
        <taxon>Alphaproteobacteria</taxon>
        <taxon>Hyphomicrobiales</taxon>
        <taxon>Stappiaceae</taxon>
        <taxon>Roseibium</taxon>
    </lineage>
</organism>
<keyword evidence="1" id="KW-1133">Transmembrane helix</keyword>
<dbReference type="GO" id="GO:0004190">
    <property type="term" value="F:aspartic-type endopeptidase activity"/>
    <property type="evidence" value="ECO:0007669"/>
    <property type="project" value="InterPro"/>
</dbReference>
<protein>
    <submittedName>
        <fullName evidence="2">Aspartyl protease family protein</fullName>
    </submittedName>
</protein>
<feature type="transmembrane region" description="Helical" evidence="1">
    <location>
        <begin position="70"/>
        <end position="90"/>
    </location>
</feature>
<dbReference type="InterPro" id="IPR021109">
    <property type="entry name" value="Peptidase_aspartic_dom_sf"/>
</dbReference>
<dbReference type="EMBL" id="VLLF01000003">
    <property type="protein sequence ID" value="TWI89515.1"/>
    <property type="molecule type" value="Genomic_DNA"/>
</dbReference>
<feature type="transmembrane region" description="Helical" evidence="1">
    <location>
        <begin position="46"/>
        <end position="64"/>
    </location>
</feature>
<dbReference type="InterPro" id="IPR001969">
    <property type="entry name" value="Aspartic_peptidase_AS"/>
</dbReference>
<evidence type="ECO:0000256" key="1">
    <source>
        <dbReference type="SAM" id="Phobius"/>
    </source>
</evidence>
<keyword evidence="3" id="KW-1185">Reference proteome</keyword>
<dbReference type="Pfam" id="PF13650">
    <property type="entry name" value="Asp_protease_2"/>
    <property type="match status" value="1"/>
</dbReference>
<dbReference type="GO" id="GO:0006508">
    <property type="term" value="P:proteolysis"/>
    <property type="evidence" value="ECO:0007669"/>
    <property type="project" value="UniProtKB-KW"/>
</dbReference>
<dbReference type="Proteomes" id="UP000320593">
    <property type="component" value="Unassembled WGS sequence"/>
</dbReference>
<reference evidence="2 3" key="1">
    <citation type="submission" date="2019-07" db="EMBL/GenBank/DDBJ databases">
        <title>Genomic Encyclopedia of Archaeal and Bacterial Type Strains, Phase II (KMG-II): from individual species to whole genera.</title>
        <authorList>
            <person name="Goeker M."/>
        </authorList>
    </citation>
    <scope>NUCLEOTIDE SEQUENCE [LARGE SCALE GENOMIC DNA]</scope>
    <source>
        <strain evidence="2 3">ATCC BAA-252</strain>
    </source>
</reference>
<dbReference type="AlphaFoldDB" id="A0A562T7F8"/>
<name>A0A562T7F8_9HYPH</name>
<keyword evidence="1" id="KW-0812">Transmembrane</keyword>
<dbReference type="SUPFAM" id="SSF50630">
    <property type="entry name" value="Acid proteases"/>
    <property type="match status" value="1"/>
</dbReference>
<dbReference type="OrthoDB" id="7595324at2"/>
<dbReference type="InterPro" id="IPR011969">
    <property type="entry name" value="Clan_AA_Asp_peptidase_C"/>
</dbReference>
<dbReference type="NCBIfam" id="TIGR02281">
    <property type="entry name" value="clan_AA_DTGA"/>
    <property type="match status" value="1"/>
</dbReference>
<gene>
    <name evidence="2" type="ORF">JM93_01718</name>
</gene>
<dbReference type="Gene3D" id="2.40.70.10">
    <property type="entry name" value="Acid Proteases"/>
    <property type="match status" value="1"/>
</dbReference>
<accession>A0A562T7F8</accession>
<evidence type="ECO:0000313" key="3">
    <source>
        <dbReference type="Proteomes" id="UP000320593"/>
    </source>
</evidence>
<feature type="transmembrane region" description="Helical" evidence="1">
    <location>
        <begin position="6"/>
        <end position="26"/>
    </location>
</feature>
<dbReference type="CDD" id="cd05483">
    <property type="entry name" value="retropepsin_like_bacteria"/>
    <property type="match status" value="1"/>
</dbReference>
<sequence>MGWKNAFRGLVVGLLILVCVWAVIQFLSGFEMKPENLDFDETGPRLVALTALAAIFVASLVFGPASVKDIFKGIFVWGGIMLLLVAGYAYRHDLVNGGYRVLGALAPGLAVEQPDGSIMVVRDASGHFRVNALVDGAPIDFLLDTGASAVVLTSADAQRAGFHPSELSFTVPVSTANGRALVAPIRLDTLQIADARFSDIRGFVAREGALETSLLGMTGLDRLRSWRIEGDRLIMTP</sequence>
<evidence type="ECO:0000313" key="2">
    <source>
        <dbReference type="EMBL" id="TWI89515.1"/>
    </source>
</evidence>
<dbReference type="PROSITE" id="PS00141">
    <property type="entry name" value="ASP_PROTEASE"/>
    <property type="match status" value="1"/>
</dbReference>
<dbReference type="RefSeq" id="WP_145342200.1">
    <property type="nucleotide sequence ID" value="NZ_SMLY01000037.1"/>
</dbReference>
<keyword evidence="2" id="KW-0645">Protease</keyword>